<protein>
    <submittedName>
        <fullName evidence="4">S-layer homology domain-containing protein</fullName>
    </submittedName>
</protein>
<dbReference type="RefSeq" id="WP_408978107.1">
    <property type="nucleotide sequence ID" value="NZ_JBJUVG010000021.1"/>
</dbReference>
<gene>
    <name evidence="4" type="ORF">ACKQTC_08990</name>
</gene>
<reference evidence="4 5" key="1">
    <citation type="journal article" date="2016" name="Int. J. Syst. Evol. Microbiol.">
        <title>Peptococcus simiae sp. nov., isolated from rhesus macaque faeces and emended description of the genus Peptococcus.</title>
        <authorList>
            <person name="Shkoporov A.N."/>
            <person name="Efimov B.A."/>
            <person name="Kondova I."/>
            <person name="Ouwerling B."/>
            <person name="Chaplin A.V."/>
            <person name="Shcherbakova V.A."/>
            <person name="Langermans J.A.M."/>
        </authorList>
    </citation>
    <scope>NUCLEOTIDE SEQUENCE [LARGE SCALE GENOMIC DNA]</scope>
    <source>
        <strain evidence="4 5">M108</strain>
    </source>
</reference>
<dbReference type="InterPro" id="IPR051465">
    <property type="entry name" value="Cell_Envelope_Struct_Comp"/>
</dbReference>
<name>A0ABW9H0X5_9FIRM</name>
<keyword evidence="5" id="KW-1185">Reference proteome</keyword>
<evidence type="ECO:0000256" key="2">
    <source>
        <dbReference type="SAM" id="SignalP"/>
    </source>
</evidence>
<dbReference type="InterPro" id="IPR001119">
    <property type="entry name" value="SLH_dom"/>
</dbReference>
<comment type="caution">
    <text evidence="4">The sequence shown here is derived from an EMBL/GenBank/DDBJ whole genome shotgun (WGS) entry which is preliminary data.</text>
</comment>
<dbReference type="Proteomes" id="UP001631949">
    <property type="component" value="Unassembled WGS sequence"/>
</dbReference>
<dbReference type="EMBL" id="JBJUVG010000021">
    <property type="protein sequence ID" value="MFM9414501.1"/>
    <property type="molecule type" value="Genomic_DNA"/>
</dbReference>
<keyword evidence="1" id="KW-0677">Repeat</keyword>
<sequence>MSKRIRRVAASVLIASFGLTSVLPSAAMAANDKEDPEKTIKVVESYVNGISGKQLAEPNTYKEKPDAEYKAKDIDGYEFKTYEQDVTNLYLNKNLTYLVGYPDKTVRPFRYMTRAEATAIFYRLYDGHFPKATREWKPGMFSDVSEDAWYIKPLKQMYESGIVGGEDGKFRPNDPITRAELTALANRFNPKQFNDSNDRVTNKSFSFSDVYKDKWYSNDIALAAANKWVSGYPDGSFKPENHITRAETVSVINRVTGRQLTEEQADKYYADNPYTDLNRSDWFFADMLEATVDHSPNPKDWQGKEYSSDDVNVVVEKYVDEDGNAIADDVRREDKTGRGHKDFTGVKYIGQARVVKYIYEGISTSGSSSKVDKETSKKSRKVIEFKQLRNDPEGNAKLEFKVPSPYMAGSKYTIGYLDGDNFVSVAEPVVLDKDMKPGEDEPLLEEFTIPKAKLQAGRELVIRSQERHGAKYLAFADSDPVALDTVAPNAEVSDVKAEAEDELWRRWVNLKLYNFDEETDTVIVKYTNLGGKQIREVNTKTEKEIYIDKLKRADFENFRITLEDKFGNSREIKPEYEATKIVDLMIRRLRIGNGYVELKAYEPNVTGTIRIYDSCHAEAVGKRNKGYEKLAKSVGTGPVDVGKYTKIYFNNNYTLTKGDIFEVIGTTPDGGITNPHARILGE</sequence>
<dbReference type="PROSITE" id="PS51272">
    <property type="entry name" value="SLH"/>
    <property type="match status" value="3"/>
</dbReference>
<organism evidence="4 5">
    <name type="scientific">Peptococcus simiae</name>
    <dbReference type="NCBI Taxonomy" id="1643805"/>
    <lineage>
        <taxon>Bacteria</taxon>
        <taxon>Bacillati</taxon>
        <taxon>Bacillota</taxon>
        <taxon>Clostridia</taxon>
        <taxon>Eubacteriales</taxon>
        <taxon>Peptococcaceae</taxon>
        <taxon>Peptococcus</taxon>
    </lineage>
</organism>
<feature type="domain" description="SLH" evidence="3">
    <location>
        <begin position="137"/>
        <end position="199"/>
    </location>
</feature>
<dbReference type="InterPro" id="IPR009459">
    <property type="entry name" value="MucBP_dom"/>
</dbReference>
<accession>A0ABW9H0X5</accession>
<feature type="domain" description="SLH" evidence="3">
    <location>
        <begin position="203"/>
        <end position="266"/>
    </location>
</feature>
<dbReference type="Pfam" id="PF00395">
    <property type="entry name" value="SLH"/>
    <property type="match status" value="3"/>
</dbReference>
<feature type="signal peptide" evidence="2">
    <location>
        <begin position="1"/>
        <end position="29"/>
    </location>
</feature>
<evidence type="ECO:0000256" key="1">
    <source>
        <dbReference type="ARBA" id="ARBA00022737"/>
    </source>
</evidence>
<proteinExistence type="predicted"/>
<feature type="domain" description="SLH" evidence="3">
    <location>
        <begin position="66"/>
        <end position="135"/>
    </location>
</feature>
<evidence type="ECO:0000313" key="4">
    <source>
        <dbReference type="EMBL" id="MFM9414501.1"/>
    </source>
</evidence>
<evidence type="ECO:0000259" key="3">
    <source>
        <dbReference type="PROSITE" id="PS51272"/>
    </source>
</evidence>
<dbReference type="Pfam" id="PF06458">
    <property type="entry name" value="MucBP"/>
    <property type="match status" value="1"/>
</dbReference>
<evidence type="ECO:0000313" key="5">
    <source>
        <dbReference type="Proteomes" id="UP001631949"/>
    </source>
</evidence>
<feature type="chain" id="PRO_5046756594" evidence="2">
    <location>
        <begin position="30"/>
        <end position="682"/>
    </location>
</feature>
<keyword evidence="2" id="KW-0732">Signal</keyword>
<dbReference type="PANTHER" id="PTHR43308">
    <property type="entry name" value="OUTER MEMBRANE PROTEIN ALPHA-RELATED"/>
    <property type="match status" value="1"/>
</dbReference>